<organism evidence="1 2">
    <name type="scientific">Desulfurococcus amylolyticus (strain DSM 18924 / JCM 16383 / VKM B-2413 / 1221n)</name>
    <name type="common">Desulfurococcus kamchatkensis</name>
    <dbReference type="NCBI Taxonomy" id="490899"/>
    <lineage>
        <taxon>Archaea</taxon>
        <taxon>Thermoproteota</taxon>
        <taxon>Thermoprotei</taxon>
        <taxon>Desulfurococcales</taxon>
        <taxon>Desulfurococcaceae</taxon>
        <taxon>Desulfurococcus</taxon>
    </lineage>
</organism>
<name>B8D586_DESA1</name>
<evidence type="ECO:0000313" key="2">
    <source>
        <dbReference type="Proteomes" id="UP000006903"/>
    </source>
</evidence>
<proteinExistence type="predicted"/>
<protein>
    <submittedName>
        <fullName evidence="1">Uncharacterized protein</fullName>
    </submittedName>
</protein>
<dbReference type="HOGENOM" id="CLU_3210595_0_0_2"/>
<dbReference type="STRING" id="490899.DKAM_0941"/>
<evidence type="ECO:0000313" key="1">
    <source>
        <dbReference type="EMBL" id="ACL11267.1"/>
    </source>
</evidence>
<accession>B8D586</accession>
<dbReference type="KEGG" id="dka:DKAM_0941"/>
<reference evidence="1 2" key="1">
    <citation type="journal article" date="2009" name="J. Bacteriol.">
        <title>Complete genome sequence of the anaerobic, protein-degrading hyperthermophilic crenarchaeon Desulfurococcus kamchatkensis.</title>
        <authorList>
            <person name="Ravin N.V."/>
            <person name="Mardanov A.V."/>
            <person name="Beletsky A.V."/>
            <person name="Kublanov I.V."/>
            <person name="Kolganova T.V."/>
            <person name="Lebedinsky A.V."/>
            <person name="Chernyh N.A."/>
            <person name="Bonch-Osmolovskaya E.A."/>
            <person name="Skryabin K.G."/>
        </authorList>
    </citation>
    <scope>NUCLEOTIDE SEQUENCE [LARGE SCALE GENOMIC DNA]</scope>
    <source>
        <strain evidence="2">DSM 18924 / JCM 16383 / VKM B-2413 / 1221n</strain>
    </source>
</reference>
<dbReference type="EMBL" id="CP001140">
    <property type="protein sequence ID" value="ACL11267.1"/>
    <property type="molecule type" value="Genomic_DNA"/>
</dbReference>
<sequence length="44" mass="5229">MYPYSATPTMTREAEIAYLENLKAYLQDTLKYIEDRLNQLKNSK</sequence>
<gene>
    <name evidence="1" type="ordered locus">DKAM_0941</name>
</gene>
<dbReference type="Proteomes" id="UP000006903">
    <property type="component" value="Chromosome"/>
</dbReference>
<dbReference type="AlphaFoldDB" id="B8D586"/>